<keyword evidence="3" id="KW-1185">Reference proteome</keyword>
<feature type="region of interest" description="Disordered" evidence="1">
    <location>
        <begin position="1"/>
        <end position="31"/>
    </location>
</feature>
<sequence length="98" mass="10622">MKTPPLHDGADTTAPLDDVADTAPPLDEAANTNCSPVAAIYAIFSGPTMIKYSERRDHFLQQLGRPTLLRRQQRPVDAAPANSFNPEDALTTFAFSGH</sequence>
<protein>
    <submittedName>
        <fullName evidence="2">Uncharacterized protein</fullName>
    </submittedName>
</protein>
<evidence type="ECO:0000256" key="1">
    <source>
        <dbReference type="SAM" id="MobiDB-lite"/>
    </source>
</evidence>
<accession>A0A8S0V5M7</accession>
<proteinExistence type="predicted"/>
<gene>
    <name evidence="2" type="ORF">OLEA9_A096525</name>
</gene>
<organism evidence="2 3">
    <name type="scientific">Olea europaea subsp. europaea</name>
    <dbReference type="NCBI Taxonomy" id="158383"/>
    <lineage>
        <taxon>Eukaryota</taxon>
        <taxon>Viridiplantae</taxon>
        <taxon>Streptophyta</taxon>
        <taxon>Embryophyta</taxon>
        <taxon>Tracheophyta</taxon>
        <taxon>Spermatophyta</taxon>
        <taxon>Magnoliopsida</taxon>
        <taxon>eudicotyledons</taxon>
        <taxon>Gunneridae</taxon>
        <taxon>Pentapetalae</taxon>
        <taxon>asterids</taxon>
        <taxon>lamiids</taxon>
        <taxon>Lamiales</taxon>
        <taxon>Oleaceae</taxon>
        <taxon>Oleeae</taxon>
        <taxon>Olea</taxon>
    </lineage>
</organism>
<evidence type="ECO:0000313" key="3">
    <source>
        <dbReference type="Proteomes" id="UP000594638"/>
    </source>
</evidence>
<dbReference type="Proteomes" id="UP000594638">
    <property type="component" value="Unassembled WGS sequence"/>
</dbReference>
<name>A0A8S0V5M7_OLEEU</name>
<comment type="caution">
    <text evidence="2">The sequence shown here is derived from an EMBL/GenBank/DDBJ whole genome shotgun (WGS) entry which is preliminary data.</text>
</comment>
<dbReference type="Gramene" id="OE9A096525T1">
    <property type="protein sequence ID" value="OE9A096525C1"/>
    <property type="gene ID" value="OE9A096525"/>
</dbReference>
<dbReference type="AlphaFoldDB" id="A0A8S0V5M7"/>
<evidence type="ECO:0000313" key="2">
    <source>
        <dbReference type="EMBL" id="CAA3026708.1"/>
    </source>
</evidence>
<reference evidence="2 3" key="1">
    <citation type="submission" date="2019-12" db="EMBL/GenBank/DDBJ databases">
        <authorList>
            <person name="Alioto T."/>
            <person name="Alioto T."/>
            <person name="Gomez Garrido J."/>
        </authorList>
    </citation>
    <scope>NUCLEOTIDE SEQUENCE [LARGE SCALE GENOMIC DNA]</scope>
</reference>
<dbReference type="EMBL" id="CACTIH010009174">
    <property type="protein sequence ID" value="CAA3026708.1"/>
    <property type="molecule type" value="Genomic_DNA"/>
</dbReference>